<dbReference type="EMBL" id="JBFDAA010000001">
    <property type="protein sequence ID" value="KAL1140241.1"/>
    <property type="molecule type" value="Genomic_DNA"/>
</dbReference>
<comment type="caution">
    <text evidence="8">The sequence shown here is derived from an EMBL/GenBank/DDBJ whole genome shotgun (WGS) entry which is preliminary data.</text>
</comment>
<keyword evidence="4" id="KW-0186">Copper</keyword>
<keyword evidence="9" id="KW-1185">Reference proteome</keyword>
<keyword evidence="2" id="KW-0479">Metal-binding</keyword>
<dbReference type="Pfam" id="PF07732">
    <property type="entry name" value="Cu-oxidase_3"/>
    <property type="match status" value="1"/>
</dbReference>
<dbReference type="InterPro" id="IPR008972">
    <property type="entry name" value="Cupredoxin"/>
</dbReference>
<evidence type="ECO:0008006" key="10">
    <source>
        <dbReference type="Google" id="ProtNLM"/>
    </source>
</evidence>
<dbReference type="InterPro" id="IPR011707">
    <property type="entry name" value="Cu-oxidase-like_N"/>
</dbReference>
<evidence type="ECO:0000313" key="8">
    <source>
        <dbReference type="EMBL" id="KAL1140241.1"/>
    </source>
</evidence>
<sequence length="560" mass="62530">MICRFKLTLELHQTMSGLCQDCPRNVSHCFQHGCVVGDGTQRKIMTVNKQLPGPSIQVCQNDILVVDVINRIPGHNVAIHWRGQHQRESPYMDGVPMVTQCPAPSYTTFQYKFRASQAGTHLWQAHTGNELLDGMFGSLIVRRAKKVEEQRHLYDIDDPKHVLIINEWGNSEFAGLEGMEEPKILINGIGVRPDLVSPSLIVTPGVRYRIRMVNAGSSQGCPFYVSIQDHSLLVIAVDGKPVVPERTLRIKFNQGERVDFVLHANQLPQVYWLKVVSDCTKSVGHVKIEYKSSEGIIPSIKKKISAGNQGSNMNELLSTNHCGSGISGTCRAQIRSLKQMPNSLKNNVDLKLYLPFDYVKISDKEGIEDFVPRLNNITFMFPPSPLISQRHDFVDNIVCSAEKKPNRCKQGSLICECAHIIDIPLGSSVEVVLIDKVQGSAQDHLFHLHGYSFYVVGSTENLGDIKLDKIKKLDSKGMLMDRNIKDPLIKDTVSVPRGGAVAIRFEANNPGYWLLHDESPHLWTRGLAVVFNVGKDRDLPASPDSFPHCGSWVGPDFFLI</sequence>
<evidence type="ECO:0000256" key="1">
    <source>
        <dbReference type="ARBA" id="ARBA00010609"/>
    </source>
</evidence>
<dbReference type="PANTHER" id="PTHR11709">
    <property type="entry name" value="MULTI-COPPER OXIDASE"/>
    <property type="match status" value="1"/>
</dbReference>
<dbReference type="InterPro" id="IPR045087">
    <property type="entry name" value="Cu-oxidase_fam"/>
</dbReference>
<evidence type="ECO:0000256" key="3">
    <source>
        <dbReference type="ARBA" id="ARBA00023002"/>
    </source>
</evidence>
<feature type="domain" description="Plastocyanin-like" evidence="7">
    <location>
        <begin position="37"/>
        <end position="144"/>
    </location>
</feature>
<dbReference type="FunFam" id="2.60.40.420:FF:000045">
    <property type="entry name" value="Laccase 2"/>
    <property type="match status" value="1"/>
</dbReference>
<dbReference type="CDD" id="cd13858">
    <property type="entry name" value="CuRO_1_tcLCC2_insect_like"/>
    <property type="match status" value="1"/>
</dbReference>
<feature type="domain" description="Plastocyanin-like" evidence="5">
    <location>
        <begin position="181"/>
        <end position="275"/>
    </location>
</feature>
<dbReference type="PANTHER" id="PTHR11709:SF394">
    <property type="entry name" value="FI03373P-RELATED"/>
    <property type="match status" value="1"/>
</dbReference>
<dbReference type="InterPro" id="IPR001117">
    <property type="entry name" value="Cu-oxidase_2nd"/>
</dbReference>
<comment type="similarity">
    <text evidence="1">Belongs to the multicopper oxidase family.</text>
</comment>
<dbReference type="Pfam" id="PF00394">
    <property type="entry name" value="Cu-oxidase"/>
    <property type="match status" value="1"/>
</dbReference>
<evidence type="ECO:0000259" key="6">
    <source>
        <dbReference type="Pfam" id="PF07731"/>
    </source>
</evidence>
<dbReference type="GO" id="GO:0016491">
    <property type="term" value="F:oxidoreductase activity"/>
    <property type="evidence" value="ECO:0007669"/>
    <property type="project" value="UniProtKB-KW"/>
</dbReference>
<feature type="domain" description="Plastocyanin-like" evidence="6">
    <location>
        <begin position="403"/>
        <end position="535"/>
    </location>
</feature>
<dbReference type="Pfam" id="PF07731">
    <property type="entry name" value="Cu-oxidase_2"/>
    <property type="match status" value="1"/>
</dbReference>
<evidence type="ECO:0000256" key="2">
    <source>
        <dbReference type="ARBA" id="ARBA00022723"/>
    </source>
</evidence>
<protein>
    <recommendedName>
        <fullName evidence="10">Laccase</fullName>
    </recommendedName>
</protein>
<dbReference type="InterPro" id="IPR011706">
    <property type="entry name" value="Cu-oxidase_C"/>
</dbReference>
<evidence type="ECO:0000256" key="4">
    <source>
        <dbReference type="ARBA" id="ARBA00023008"/>
    </source>
</evidence>
<name>A0ABD0YWY2_9HEMI</name>
<organism evidence="8 9">
    <name type="scientific">Ranatra chinensis</name>
    <dbReference type="NCBI Taxonomy" id="642074"/>
    <lineage>
        <taxon>Eukaryota</taxon>
        <taxon>Metazoa</taxon>
        <taxon>Ecdysozoa</taxon>
        <taxon>Arthropoda</taxon>
        <taxon>Hexapoda</taxon>
        <taxon>Insecta</taxon>
        <taxon>Pterygota</taxon>
        <taxon>Neoptera</taxon>
        <taxon>Paraneoptera</taxon>
        <taxon>Hemiptera</taxon>
        <taxon>Heteroptera</taxon>
        <taxon>Panheteroptera</taxon>
        <taxon>Nepomorpha</taxon>
        <taxon>Nepidae</taxon>
        <taxon>Ranatrinae</taxon>
        <taxon>Ranatra</taxon>
    </lineage>
</organism>
<dbReference type="Gene3D" id="2.60.40.420">
    <property type="entry name" value="Cupredoxins - blue copper proteins"/>
    <property type="match status" value="3"/>
</dbReference>
<dbReference type="AlphaFoldDB" id="A0ABD0YWY2"/>
<evidence type="ECO:0000313" key="9">
    <source>
        <dbReference type="Proteomes" id="UP001558652"/>
    </source>
</evidence>
<evidence type="ECO:0000259" key="5">
    <source>
        <dbReference type="Pfam" id="PF00394"/>
    </source>
</evidence>
<dbReference type="CDD" id="cd13905">
    <property type="entry name" value="CuRO_3_tcLLC2_insect_like"/>
    <property type="match status" value="1"/>
</dbReference>
<gene>
    <name evidence="8" type="ORF">AAG570_000173</name>
</gene>
<dbReference type="Proteomes" id="UP001558652">
    <property type="component" value="Unassembled WGS sequence"/>
</dbReference>
<dbReference type="GO" id="GO:0046872">
    <property type="term" value="F:metal ion binding"/>
    <property type="evidence" value="ECO:0007669"/>
    <property type="project" value="UniProtKB-KW"/>
</dbReference>
<reference evidence="8 9" key="1">
    <citation type="submission" date="2024-07" db="EMBL/GenBank/DDBJ databases">
        <title>Chromosome-level genome assembly of the water stick insect Ranatra chinensis (Heteroptera: Nepidae).</title>
        <authorList>
            <person name="Liu X."/>
        </authorList>
    </citation>
    <scope>NUCLEOTIDE SEQUENCE [LARGE SCALE GENOMIC DNA]</scope>
    <source>
        <strain evidence="8">Cailab_2021Rc</strain>
        <tissue evidence="8">Muscle</tissue>
    </source>
</reference>
<proteinExistence type="inferred from homology"/>
<keyword evidence="3" id="KW-0560">Oxidoreductase</keyword>
<evidence type="ECO:0000259" key="7">
    <source>
        <dbReference type="Pfam" id="PF07732"/>
    </source>
</evidence>
<accession>A0ABD0YWY2</accession>
<dbReference type="SUPFAM" id="SSF49503">
    <property type="entry name" value="Cupredoxins"/>
    <property type="match status" value="3"/>
</dbReference>